<dbReference type="Pfam" id="PF14428">
    <property type="entry name" value="DddA-like"/>
    <property type="match status" value="1"/>
</dbReference>
<feature type="region of interest" description="Disordered" evidence="1">
    <location>
        <begin position="285"/>
        <end position="304"/>
    </location>
</feature>
<proteinExistence type="predicted"/>
<dbReference type="EMBL" id="JADBEK010000001">
    <property type="protein sequence ID" value="MBE1593294.1"/>
    <property type="molecule type" value="Genomic_DNA"/>
</dbReference>
<comment type="caution">
    <text evidence="2">The sequence shown here is derived from an EMBL/GenBank/DDBJ whole genome shotgun (WGS) entry which is preliminary data.</text>
</comment>
<protein>
    <recommendedName>
        <fullName evidence="4">Methyl-accepting transducer domain-containing protein</fullName>
    </recommendedName>
</protein>
<dbReference type="RefSeq" id="WP_192792670.1">
    <property type="nucleotide sequence ID" value="NZ_JADBEK010000001.1"/>
</dbReference>
<gene>
    <name evidence="2" type="ORF">H4W80_011552</name>
</gene>
<dbReference type="InterPro" id="IPR005506">
    <property type="entry name" value="DUF312_ALF"/>
</dbReference>
<dbReference type="Pfam" id="PF03752">
    <property type="entry name" value="ALF"/>
    <property type="match status" value="3"/>
</dbReference>
<keyword evidence="3" id="KW-1185">Reference proteome</keyword>
<sequence>MEMVEVNTIRALCGGGRTAGVIGTVLSLLLAGSPITEAKAAANPPPAPVCERQVVLEAWVTGGVNVRPAAERALLGDRAAVCALLAELPRLVAQDDREQVGRIKSRGEPEVAAAANAALLSDDPGAVAKFLDGGWETAREIDLRASVNKMKAAGGPEVKAAANAVLRNGSRADLGKFIDSGWRVPYRIDLRVVVNRAMSEGGPQVQAAANRALQDGSLEMLERFAQIDWGVAQARDNENQTLNDLRASATEATRRAAFETISAVAQADRAKAEAAAAKSDAEEAQRLASLAGQESAEAKRQAQRAAEAADRAAAASRVAVQAARTAATAARAASGAAARAATAAARAHTKSDEAWAAATAAELDAAAAAKAEQYNRDMQRIGPEITALISPINQIIIVTEQARAAVAAADSARANTEAAGRAAEAAGRYAGQASAEARNAFAAAARAKASADQARRATEETVRQADIAKDAAGKARDAATRAVTYAEQSASAAASAAQHAGSAVNAAELATQHANNAYRAAEDALQAAETAQIVYKAAREADAERLQKELELELSFARYISQKAAEARLGEARGFDVPMGQYHTPQIDALIAEVANAPETEAASAALKAREVARYFATVPGTWTSSAAMKALGEDDDLLVIGFVKSGLASAEEQDDRTTLTGLMITGSAAMRAAAQDALDSGWSDVIEFLKDPDYPERAAENREEVNGILADARSTGDTHIEEAANVALRSDDPDALKKFLDKEHNTAYAIDVRAKVGAIAGDDSHGTEVRNGAQIALAGTTAMQVEFLEVERHRAAQRDYATATHNYIASSLMIETSQIAQQAVDFARTAQAAAAEARGAAEEAIGYANDAGKAAEEAKKFATDAVAHARDAAASAERAAAAVRTAAAATKQAQQSARSASLSARWARASAVSAAKDAASAYAAYDTAYAAQIAAGESASVAARIAAEVFETYRLEAEGHLRELKRELKEHCENAPELGNPGYHDCDARAEEILNDPKGPLHDPDGFAKDNVEHCKRQFVGKAQDACMSIVLSPIFSFAAREIGNRETDAQRLAEEYIALTGMDLINAASQYGLVGDCKNALKGGVADAAQSFTDCITGALELSEDPDWDEYASQWRGTFVASHVPEELRFGEYNSIWGTMYLLARQSDLSILWATRETELATSILRTVPIGCVQEGGHCPFEDAAQQLKDVSETIKRLNNQGYIVDASGRVLDANGLPIATLPPVTDLEKWANYTVESGLHDDLAALEQRLSLLYTQQFGLPMAPPAWHLETQLAYRVATREVALKENTLRLVMNNRGGVCDAVPISGTGPDAQRQIVAGCVQAIKLLLPAGTTMIIYYPDPDNPAELLEVTVRGVGRWLD</sequence>
<reference evidence="2 3" key="1">
    <citation type="submission" date="2020-10" db="EMBL/GenBank/DDBJ databases">
        <title>Sequencing the genomes of 1000 actinobacteria strains.</title>
        <authorList>
            <person name="Klenk H.-P."/>
        </authorList>
    </citation>
    <scope>NUCLEOTIDE SEQUENCE [LARGE SCALE GENOMIC DNA]</scope>
    <source>
        <strain evidence="2 3">DSM 43173</strain>
    </source>
</reference>
<dbReference type="Proteomes" id="UP000633509">
    <property type="component" value="Unassembled WGS sequence"/>
</dbReference>
<accession>A0ABR9MKM4</accession>
<evidence type="ECO:0000256" key="1">
    <source>
        <dbReference type="SAM" id="MobiDB-lite"/>
    </source>
</evidence>
<evidence type="ECO:0000313" key="3">
    <source>
        <dbReference type="Proteomes" id="UP000633509"/>
    </source>
</evidence>
<name>A0ABR9MKM4_9ACTN</name>
<evidence type="ECO:0008006" key="4">
    <source>
        <dbReference type="Google" id="ProtNLM"/>
    </source>
</evidence>
<evidence type="ECO:0000313" key="2">
    <source>
        <dbReference type="EMBL" id="MBE1593294.1"/>
    </source>
</evidence>
<dbReference type="InterPro" id="IPR032724">
    <property type="entry name" value="SCP1.201-like"/>
</dbReference>
<organism evidence="2 3">
    <name type="scientific">Nonomuraea angiospora</name>
    <dbReference type="NCBI Taxonomy" id="46172"/>
    <lineage>
        <taxon>Bacteria</taxon>
        <taxon>Bacillati</taxon>
        <taxon>Actinomycetota</taxon>
        <taxon>Actinomycetes</taxon>
        <taxon>Streptosporangiales</taxon>
        <taxon>Streptosporangiaceae</taxon>
        <taxon>Nonomuraea</taxon>
    </lineage>
</organism>